<dbReference type="Gramene" id="mRNA:HanXRQr2_Chr08g0345421">
    <property type="protein sequence ID" value="mRNA:HanXRQr2_Chr08g0345421"/>
    <property type="gene ID" value="HanXRQr2_Chr08g0345421"/>
</dbReference>
<dbReference type="AlphaFoldDB" id="A0A9K3IFX1"/>
<dbReference type="EMBL" id="MNCJ02000323">
    <property type="protein sequence ID" value="KAF5795927.1"/>
    <property type="molecule type" value="Genomic_DNA"/>
</dbReference>
<dbReference type="Proteomes" id="UP000215914">
    <property type="component" value="Unassembled WGS sequence"/>
</dbReference>
<reference evidence="1" key="2">
    <citation type="submission" date="2020-06" db="EMBL/GenBank/DDBJ databases">
        <title>Helianthus annuus Genome sequencing and assembly Release 2.</title>
        <authorList>
            <person name="Gouzy J."/>
            <person name="Langlade N."/>
            <person name="Munos S."/>
        </authorList>
    </citation>
    <scope>NUCLEOTIDE SEQUENCE</scope>
    <source>
        <tissue evidence="1">Leaves</tissue>
    </source>
</reference>
<name>A0A9K3IFX1_HELAN</name>
<gene>
    <name evidence="1" type="ORF">HanXRQr2_Chr08g0345421</name>
</gene>
<evidence type="ECO:0000313" key="2">
    <source>
        <dbReference type="Proteomes" id="UP000215914"/>
    </source>
</evidence>
<sequence length="281" mass="33077">MVFPFEDMILFEQASNVLFDPLQNTCCVYDKEIPKMAGFTGILEFMERLPIQKALTNQHLVFRSHIERFWNNATYDEENKTINYVVNVNGQDKPIIIIEQLVREVINFPDDENSPTKFPERMVKGCMLRLGYNGTLNKANYLKVCYPRLYKFLIHSVLLALSHRKGGYDVMRDYQMNMVTALVLNKKYNFSKIVFHYMVENITSKSKTWVYPCFIQMMIDHAYPGLERDENNDLLVLFHMDNESLKQLGRYHPNNPEPSSKVEFFGFIKDKNYQDPDPVNH</sequence>
<organism evidence="1 2">
    <name type="scientific">Helianthus annuus</name>
    <name type="common">Common sunflower</name>
    <dbReference type="NCBI Taxonomy" id="4232"/>
    <lineage>
        <taxon>Eukaryota</taxon>
        <taxon>Viridiplantae</taxon>
        <taxon>Streptophyta</taxon>
        <taxon>Embryophyta</taxon>
        <taxon>Tracheophyta</taxon>
        <taxon>Spermatophyta</taxon>
        <taxon>Magnoliopsida</taxon>
        <taxon>eudicotyledons</taxon>
        <taxon>Gunneridae</taxon>
        <taxon>Pentapetalae</taxon>
        <taxon>asterids</taxon>
        <taxon>campanulids</taxon>
        <taxon>Asterales</taxon>
        <taxon>Asteraceae</taxon>
        <taxon>Asteroideae</taxon>
        <taxon>Heliantheae alliance</taxon>
        <taxon>Heliantheae</taxon>
        <taxon>Helianthus</taxon>
    </lineage>
</organism>
<reference evidence="1" key="1">
    <citation type="journal article" date="2017" name="Nature">
        <title>The sunflower genome provides insights into oil metabolism, flowering and Asterid evolution.</title>
        <authorList>
            <person name="Badouin H."/>
            <person name="Gouzy J."/>
            <person name="Grassa C.J."/>
            <person name="Murat F."/>
            <person name="Staton S.E."/>
            <person name="Cottret L."/>
            <person name="Lelandais-Briere C."/>
            <person name="Owens G.L."/>
            <person name="Carrere S."/>
            <person name="Mayjonade B."/>
            <person name="Legrand L."/>
            <person name="Gill N."/>
            <person name="Kane N.C."/>
            <person name="Bowers J.E."/>
            <person name="Hubner S."/>
            <person name="Bellec A."/>
            <person name="Berard A."/>
            <person name="Berges H."/>
            <person name="Blanchet N."/>
            <person name="Boniface M.C."/>
            <person name="Brunel D."/>
            <person name="Catrice O."/>
            <person name="Chaidir N."/>
            <person name="Claudel C."/>
            <person name="Donnadieu C."/>
            <person name="Faraut T."/>
            <person name="Fievet G."/>
            <person name="Helmstetter N."/>
            <person name="King M."/>
            <person name="Knapp S.J."/>
            <person name="Lai Z."/>
            <person name="Le Paslier M.C."/>
            <person name="Lippi Y."/>
            <person name="Lorenzon L."/>
            <person name="Mandel J.R."/>
            <person name="Marage G."/>
            <person name="Marchand G."/>
            <person name="Marquand E."/>
            <person name="Bret-Mestries E."/>
            <person name="Morien E."/>
            <person name="Nambeesan S."/>
            <person name="Nguyen T."/>
            <person name="Pegot-Espagnet P."/>
            <person name="Pouilly N."/>
            <person name="Raftis F."/>
            <person name="Sallet E."/>
            <person name="Schiex T."/>
            <person name="Thomas J."/>
            <person name="Vandecasteele C."/>
            <person name="Vares D."/>
            <person name="Vear F."/>
            <person name="Vautrin S."/>
            <person name="Crespi M."/>
            <person name="Mangin B."/>
            <person name="Burke J.M."/>
            <person name="Salse J."/>
            <person name="Munos S."/>
            <person name="Vincourt P."/>
            <person name="Rieseberg L.H."/>
            <person name="Langlade N.B."/>
        </authorList>
    </citation>
    <scope>NUCLEOTIDE SEQUENCE</scope>
    <source>
        <tissue evidence="1">Leaves</tissue>
    </source>
</reference>
<proteinExistence type="predicted"/>
<keyword evidence="2" id="KW-1185">Reference proteome</keyword>
<comment type="caution">
    <text evidence="1">The sequence shown here is derived from an EMBL/GenBank/DDBJ whole genome shotgun (WGS) entry which is preliminary data.</text>
</comment>
<accession>A0A9K3IFX1</accession>
<evidence type="ECO:0000313" key="1">
    <source>
        <dbReference type="EMBL" id="KAF5795927.1"/>
    </source>
</evidence>
<protein>
    <submittedName>
        <fullName evidence="1">Uncharacterized protein</fullName>
    </submittedName>
</protein>